<dbReference type="SMART" id="SM00719">
    <property type="entry name" value="Plus3"/>
    <property type="match status" value="1"/>
</dbReference>
<dbReference type="Pfam" id="PF03126">
    <property type="entry name" value="Plus-3"/>
    <property type="match status" value="1"/>
</dbReference>
<protein>
    <recommendedName>
        <fullName evidence="7">Plus3 domain-containing protein</fullName>
    </recommendedName>
</protein>
<feature type="region of interest" description="Disordered" evidence="6">
    <location>
        <begin position="137"/>
        <end position="254"/>
    </location>
</feature>
<keyword evidence="4" id="KW-0539">Nucleus</keyword>
<feature type="compositionally biased region" description="Basic and acidic residues" evidence="6">
    <location>
        <begin position="239"/>
        <end position="254"/>
    </location>
</feature>
<dbReference type="Proteomes" id="UP000799537">
    <property type="component" value="Unassembled WGS sequence"/>
</dbReference>
<organism evidence="8 9">
    <name type="scientific">Zasmidium cellare ATCC 36951</name>
    <dbReference type="NCBI Taxonomy" id="1080233"/>
    <lineage>
        <taxon>Eukaryota</taxon>
        <taxon>Fungi</taxon>
        <taxon>Dikarya</taxon>
        <taxon>Ascomycota</taxon>
        <taxon>Pezizomycotina</taxon>
        <taxon>Dothideomycetes</taxon>
        <taxon>Dothideomycetidae</taxon>
        <taxon>Mycosphaerellales</taxon>
        <taxon>Mycosphaerellaceae</taxon>
        <taxon>Zasmidium</taxon>
    </lineage>
</organism>
<feature type="region of interest" description="Disordered" evidence="6">
    <location>
        <begin position="410"/>
        <end position="435"/>
    </location>
</feature>
<evidence type="ECO:0000313" key="9">
    <source>
        <dbReference type="Proteomes" id="UP000799537"/>
    </source>
</evidence>
<feature type="compositionally biased region" description="Basic and acidic residues" evidence="6">
    <location>
        <begin position="416"/>
        <end position="427"/>
    </location>
</feature>
<proteinExistence type="predicted"/>
<dbReference type="GO" id="GO:0003677">
    <property type="term" value="F:DNA binding"/>
    <property type="evidence" value="ECO:0007669"/>
    <property type="project" value="InterPro"/>
</dbReference>
<reference evidence="8" key="1">
    <citation type="journal article" date="2020" name="Stud. Mycol.">
        <title>101 Dothideomycetes genomes: a test case for predicting lifestyles and emergence of pathogens.</title>
        <authorList>
            <person name="Haridas S."/>
            <person name="Albert R."/>
            <person name="Binder M."/>
            <person name="Bloem J."/>
            <person name="Labutti K."/>
            <person name="Salamov A."/>
            <person name="Andreopoulos B."/>
            <person name="Baker S."/>
            <person name="Barry K."/>
            <person name="Bills G."/>
            <person name="Bluhm B."/>
            <person name="Cannon C."/>
            <person name="Castanera R."/>
            <person name="Culley D."/>
            <person name="Daum C."/>
            <person name="Ezra D."/>
            <person name="Gonzalez J."/>
            <person name="Henrissat B."/>
            <person name="Kuo A."/>
            <person name="Liang C."/>
            <person name="Lipzen A."/>
            <person name="Lutzoni F."/>
            <person name="Magnuson J."/>
            <person name="Mondo S."/>
            <person name="Nolan M."/>
            <person name="Ohm R."/>
            <person name="Pangilinan J."/>
            <person name="Park H.-J."/>
            <person name="Ramirez L."/>
            <person name="Alfaro M."/>
            <person name="Sun H."/>
            <person name="Tritt A."/>
            <person name="Yoshinaga Y."/>
            <person name="Zwiers L.-H."/>
            <person name="Turgeon B."/>
            <person name="Goodwin S."/>
            <person name="Spatafora J."/>
            <person name="Crous P."/>
            <person name="Grigoriev I."/>
        </authorList>
    </citation>
    <scope>NUCLEOTIDE SEQUENCE</scope>
    <source>
        <strain evidence="8">ATCC 36951</strain>
    </source>
</reference>
<evidence type="ECO:0000256" key="5">
    <source>
        <dbReference type="SAM" id="Coils"/>
    </source>
</evidence>
<feature type="coiled-coil region" evidence="5">
    <location>
        <begin position="485"/>
        <end position="519"/>
    </location>
</feature>
<keyword evidence="9" id="KW-1185">Reference proteome</keyword>
<dbReference type="SUPFAM" id="SSF159042">
    <property type="entry name" value="Plus3-like"/>
    <property type="match status" value="1"/>
</dbReference>
<dbReference type="GO" id="GO:0016593">
    <property type="term" value="C:Cdc73/Paf1 complex"/>
    <property type="evidence" value="ECO:0007669"/>
    <property type="project" value="TreeGrafter"/>
</dbReference>
<feature type="compositionally biased region" description="Basic and acidic residues" evidence="6">
    <location>
        <begin position="174"/>
        <end position="228"/>
    </location>
</feature>
<gene>
    <name evidence="8" type="ORF">M409DRAFT_64883</name>
</gene>
<evidence type="ECO:0000256" key="3">
    <source>
        <dbReference type="ARBA" id="ARBA00023163"/>
    </source>
</evidence>
<feature type="compositionally biased region" description="Basic and acidic residues" evidence="6">
    <location>
        <begin position="137"/>
        <end position="149"/>
    </location>
</feature>
<dbReference type="OrthoDB" id="166375at2759"/>
<evidence type="ECO:0000256" key="6">
    <source>
        <dbReference type="SAM" id="MobiDB-lite"/>
    </source>
</evidence>
<feature type="domain" description="Plus3" evidence="7">
    <location>
        <begin position="248"/>
        <end position="385"/>
    </location>
</feature>
<dbReference type="EMBL" id="ML993588">
    <property type="protein sequence ID" value="KAF2169097.1"/>
    <property type="molecule type" value="Genomic_DNA"/>
</dbReference>
<sequence>MADGGESEDEESIDDLDRLEQTEFPDERSPSQEAKESVEKVEEPAGTRRGVAQKVKSRGRKKRKQESEEEDGEASPSPAASLDADGIDESEGEADVPAEEDDAPLYPLEGKFVSSSDRAHVMSLPEIERESILAERAEEVSRRQQDLQLRKQLQRSQAAANKHKRKAAAAELDDGTRRSTRPKTEKASALDNYRRAREQKGAERRELESGRDRRDERSPSSASDRDADGESEVEWAEPTTDRRRDDPPAELRDFERTRVGRSNFSKVCFYPGFEDAIRGCFARVSIGLNRETGQNQYRMTQIRGFTEGKPYQLETSLGKKFTTDQYAIVAHGKAEKPWPFSACSDSKFTDAEYQRFQETLTKDNMRQPSRKFLYTKVDAINALIDQKFTEQTLQEKFAKQRAMEQKYNPAHIAKQKRSDIQKRRAEAEDNGDEEEVARCDAELQALENSASNANGAVKISSGPAKPTMQHDRLAQLNHKNRSKNQQEVRNALIAERNRIKKEREEIAKAAKAMAEAEANAVVKAEKKETALKKAAMKDLFGEGSDTSRAGTPATGVDTPKKKSGTSTPLNGVKGPIGALKKKNLEDDVIGGLDLGIDIEI</sequence>
<dbReference type="PANTHER" id="PTHR13115">
    <property type="entry name" value="RNA POLYMERASE-ASSOCIATED PROTEIN RTF1 HOMOLOG"/>
    <property type="match status" value="1"/>
</dbReference>
<dbReference type="RefSeq" id="XP_033669986.1">
    <property type="nucleotide sequence ID" value="XM_033816265.1"/>
</dbReference>
<feature type="region of interest" description="Disordered" evidence="6">
    <location>
        <begin position="542"/>
        <end position="577"/>
    </location>
</feature>
<dbReference type="InterPro" id="IPR004343">
    <property type="entry name" value="Plus-3_dom"/>
</dbReference>
<dbReference type="InterPro" id="IPR036128">
    <property type="entry name" value="Plus3-like_sf"/>
</dbReference>
<evidence type="ECO:0000256" key="1">
    <source>
        <dbReference type="ARBA" id="ARBA00004123"/>
    </source>
</evidence>
<feature type="compositionally biased region" description="Low complexity" evidence="6">
    <location>
        <begin position="150"/>
        <end position="160"/>
    </location>
</feature>
<evidence type="ECO:0000256" key="4">
    <source>
        <dbReference type="ARBA" id="ARBA00023242"/>
    </source>
</evidence>
<dbReference type="Gene3D" id="3.90.70.200">
    <property type="entry name" value="Plus-3 domain"/>
    <property type="match status" value="1"/>
</dbReference>
<keyword evidence="3" id="KW-0804">Transcription</keyword>
<keyword evidence="2" id="KW-0805">Transcription regulation</keyword>
<dbReference type="AlphaFoldDB" id="A0A6A6CP97"/>
<dbReference type="PANTHER" id="PTHR13115:SF8">
    <property type="entry name" value="RNA POLYMERASE-ASSOCIATED PROTEIN RTF1 HOMOLOG"/>
    <property type="match status" value="1"/>
</dbReference>
<feature type="compositionally biased region" description="Acidic residues" evidence="6">
    <location>
        <begin position="85"/>
        <end position="103"/>
    </location>
</feature>
<comment type="subcellular location">
    <subcellularLocation>
        <location evidence="1">Nucleus</location>
    </subcellularLocation>
</comment>
<dbReference type="GO" id="GO:1990269">
    <property type="term" value="F:RNA polymerase II C-terminal domain phosphoserine binding"/>
    <property type="evidence" value="ECO:0007669"/>
    <property type="project" value="TreeGrafter"/>
</dbReference>
<feature type="compositionally biased region" description="Acidic residues" evidence="6">
    <location>
        <begin position="1"/>
        <end position="14"/>
    </location>
</feature>
<evidence type="ECO:0000313" key="8">
    <source>
        <dbReference type="EMBL" id="KAF2169097.1"/>
    </source>
</evidence>
<dbReference type="FunFam" id="3.90.70.200:FF:000005">
    <property type="entry name" value="Related to Pol II transcription elongation factor"/>
    <property type="match status" value="1"/>
</dbReference>
<feature type="compositionally biased region" description="Basic and acidic residues" evidence="6">
    <location>
        <begin position="15"/>
        <end position="46"/>
    </location>
</feature>
<evidence type="ECO:0000256" key="2">
    <source>
        <dbReference type="ARBA" id="ARBA00023015"/>
    </source>
</evidence>
<keyword evidence="5" id="KW-0175">Coiled coil</keyword>
<dbReference type="PROSITE" id="PS51360">
    <property type="entry name" value="PLUS3"/>
    <property type="match status" value="1"/>
</dbReference>
<feature type="compositionally biased region" description="Basic residues" evidence="6">
    <location>
        <begin position="55"/>
        <end position="64"/>
    </location>
</feature>
<evidence type="ECO:0000259" key="7">
    <source>
        <dbReference type="PROSITE" id="PS51360"/>
    </source>
</evidence>
<accession>A0A6A6CP97</accession>
<dbReference type="GeneID" id="54569537"/>
<name>A0A6A6CP97_ZASCE</name>
<feature type="region of interest" description="Disordered" evidence="6">
    <location>
        <begin position="1"/>
        <end position="118"/>
    </location>
</feature>